<dbReference type="SUPFAM" id="SSF52540">
    <property type="entry name" value="P-loop containing nucleoside triphosphate hydrolases"/>
    <property type="match status" value="1"/>
</dbReference>
<dbReference type="GO" id="GO:0005737">
    <property type="term" value="C:cytoplasm"/>
    <property type="evidence" value="ECO:0007669"/>
    <property type="project" value="TreeGrafter"/>
</dbReference>
<dbReference type="GO" id="GO:0035556">
    <property type="term" value="P:intracellular signal transduction"/>
    <property type="evidence" value="ECO:0007669"/>
    <property type="project" value="InterPro"/>
</dbReference>
<dbReference type="AlphaFoldDB" id="A0A1W9ZTH6"/>
<evidence type="ECO:0000256" key="2">
    <source>
        <dbReference type="ARBA" id="ARBA00022840"/>
    </source>
</evidence>
<dbReference type="SUPFAM" id="SSF48452">
    <property type="entry name" value="TPR-like"/>
    <property type="match status" value="1"/>
</dbReference>
<keyword evidence="5" id="KW-1185">Reference proteome</keyword>
<dbReference type="Proteomes" id="UP000192284">
    <property type="component" value="Unassembled WGS sequence"/>
</dbReference>
<organism evidence="4 5">
    <name type="scientific">Mycobacterium angelicum</name>
    <dbReference type="NCBI Taxonomy" id="470074"/>
    <lineage>
        <taxon>Bacteria</taxon>
        <taxon>Bacillati</taxon>
        <taxon>Actinomycetota</taxon>
        <taxon>Actinomycetes</taxon>
        <taxon>Mycobacteriales</taxon>
        <taxon>Mycobacteriaceae</taxon>
        <taxon>Mycobacterium</taxon>
    </lineage>
</organism>
<dbReference type="EMBL" id="MVHE01000019">
    <property type="protein sequence ID" value="ORA20846.1"/>
    <property type="molecule type" value="Genomic_DNA"/>
</dbReference>
<evidence type="ECO:0000313" key="5">
    <source>
        <dbReference type="Proteomes" id="UP000192284"/>
    </source>
</evidence>
<comment type="caution">
    <text evidence="4">The sequence shown here is derived from an EMBL/GenBank/DDBJ whole genome shotgun (WGS) entry which is preliminary data.</text>
</comment>
<dbReference type="GO" id="GO:0004016">
    <property type="term" value="F:adenylate cyclase activity"/>
    <property type="evidence" value="ECO:0007669"/>
    <property type="project" value="UniProtKB-ARBA"/>
</dbReference>
<dbReference type="CDD" id="cd07302">
    <property type="entry name" value="CHD"/>
    <property type="match status" value="1"/>
</dbReference>
<dbReference type="Gene3D" id="3.40.50.300">
    <property type="entry name" value="P-loop containing nucleotide triphosphate hydrolases"/>
    <property type="match status" value="1"/>
</dbReference>
<dbReference type="Gene3D" id="3.30.70.1230">
    <property type="entry name" value="Nucleotide cyclase"/>
    <property type="match status" value="1"/>
</dbReference>
<dbReference type="PROSITE" id="PS50125">
    <property type="entry name" value="GUANYLATE_CYCLASE_2"/>
    <property type="match status" value="1"/>
</dbReference>
<reference evidence="4 5" key="1">
    <citation type="submission" date="2017-02" db="EMBL/GenBank/DDBJ databases">
        <title>The new phylogeny of genus Mycobacterium.</title>
        <authorList>
            <person name="Tortoli E."/>
            <person name="Trovato A."/>
            <person name="Cirillo D.M."/>
        </authorList>
    </citation>
    <scope>NUCLEOTIDE SEQUENCE [LARGE SCALE GENOMIC DNA]</scope>
    <source>
        <strain evidence="4 5">DSM 45057</strain>
    </source>
</reference>
<dbReference type="InterPro" id="IPR029787">
    <property type="entry name" value="Nucleotide_cyclase"/>
</dbReference>
<keyword evidence="2" id="KW-0067">ATP-binding</keyword>
<dbReference type="InterPro" id="IPR041664">
    <property type="entry name" value="AAA_16"/>
</dbReference>
<keyword evidence="1" id="KW-0547">Nucleotide-binding</keyword>
<dbReference type="SMART" id="SM00044">
    <property type="entry name" value="CYCc"/>
    <property type="match status" value="1"/>
</dbReference>
<name>A0A1W9ZTH6_MYCAN</name>
<dbReference type="InterPro" id="IPR011990">
    <property type="entry name" value="TPR-like_helical_dom_sf"/>
</dbReference>
<dbReference type="InterPro" id="IPR001054">
    <property type="entry name" value="A/G_cyclase"/>
</dbReference>
<dbReference type="Pfam" id="PF13191">
    <property type="entry name" value="AAA_16"/>
    <property type="match status" value="1"/>
</dbReference>
<dbReference type="Pfam" id="PF00211">
    <property type="entry name" value="Guanylate_cyc"/>
    <property type="match status" value="1"/>
</dbReference>
<feature type="domain" description="Guanylate cyclase" evidence="3">
    <location>
        <begin position="21"/>
        <end position="134"/>
    </location>
</feature>
<dbReference type="InterPro" id="IPR027417">
    <property type="entry name" value="P-loop_NTPase"/>
</dbReference>
<proteinExistence type="predicted"/>
<dbReference type="GO" id="GO:0009190">
    <property type="term" value="P:cyclic nucleotide biosynthetic process"/>
    <property type="evidence" value="ECO:0007669"/>
    <property type="project" value="InterPro"/>
</dbReference>
<dbReference type="OrthoDB" id="3543649at2"/>
<dbReference type="Gene3D" id="1.25.40.10">
    <property type="entry name" value="Tetratricopeptide repeat domain"/>
    <property type="match status" value="1"/>
</dbReference>
<protein>
    <recommendedName>
        <fullName evidence="3">Guanylate cyclase domain-containing protein</fullName>
    </recommendedName>
</protein>
<accession>A0A1W9ZTH6</accession>
<evidence type="ECO:0000259" key="3">
    <source>
        <dbReference type="PROSITE" id="PS50125"/>
    </source>
</evidence>
<dbReference type="PANTHER" id="PTHR16305">
    <property type="entry name" value="TESTICULAR SOLUBLE ADENYLYL CYCLASE"/>
    <property type="match status" value="1"/>
</dbReference>
<dbReference type="GO" id="GO:0005524">
    <property type="term" value="F:ATP binding"/>
    <property type="evidence" value="ECO:0007669"/>
    <property type="project" value="UniProtKB-KW"/>
</dbReference>
<dbReference type="PANTHER" id="PTHR16305:SF28">
    <property type="entry name" value="GUANYLATE CYCLASE DOMAIN-CONTAINING PROTEIN"/>
    <property type="match status" value="1"/>
</dbReference>
<sequence length="1122" mass="122062">MLWPVLDVLEGVMMAQVETVTVLFTDLVDSTALASRVGPERAEELRVEHFRLLREAVVGANGVEVKNTGDGLMVSLPSAVAAVECAQAIQQRHELRNRRAAEQLLVRVGISMGDATRSEGDVFGVPVVEAARLCAKANPGQVLLSNVTRVMVGRRGEHTFRSVGDLELKGLPEPVAACELLWASLESATSPLPPRLQVLPLTDYVGREAIRERLSEVCQLAMDGTRQVVLISGEPGIGKTRLAIQVVSEAHADGANVLFGHCDEELAAAYQPWVQALRGLIEYAPIEVLARHVSEHGGELCRLVPELARRLPNVPAPRVSDQATERCLLFGAVVGLLECAAAQGLVVLLLDDLHWSDKPSLALLKHVVAHLVHARLLVLGAYRESDIDADHPLSSLLADLRREPAVEWVALGGLAQREVESLIAAAAGRQLTAKELKLAEAVCLESDGNPFFVTEILRDLFESGGVERADGGRYVVTADIGELTLPRSVRDVITQRIHRLGPDAVSILDAAAVIGFEFDLELLSVVTGRREDDLLAALESAVAGSLLRESPQTLGRFVFAHALINHTLCEDLSRTRRARLHRRIAQAIEDTAGQNIDERFGELAHHWAAAGQAASSAKAISYARRAGERALAQLAPDEALRWFDQALDQLATVGDDNTAERCDLMILMGEAQRQTGEPIYRDTLLAAGELAARLGDGERMAKAAIANTRGWPSNVVDVDAERVAALQSAIEVLPAESPHRPLLLAQLAAEACAAWDFTTRVRPLIDEAQELARQNCDKYTLARVLTLVSAAQVVRPDLTAERLGLTAELQALADGIDDPHLGCMAAAMRFFATVEIADGDQARQCAHRVWQLSERTGQPWMRWLALFLATATAALGGQIELAEQHASDALAIGMAIGFPDAVFLYSPQFHYLRYEQDRLDEEIIDANIQMRKVAPRLSSIPARLAFYLTEVGRLPEAAELLDEATQAGLGSLNHDDLRLYALAHWGLTAVRVGNRDAAAEIYDLLYPYRTQLIYPVPIAFSSAHAILGHLAGALDRYDDAEHHFAAATALHERIGAPLFEARNLLYWAQMLLTRNAEQDTPRAVELLHLARDTARDLGGAAIVRQTTHLIDATEAVLNRSGL</sequence>
<gene>
    <name evidence="4" type="ORF">BST12_13990</name>
</gene>
<dbReference type="SUPFAM" id="SSF55073">
    <property type="entry name" value="Nucleotide cyclase"/>
    <property type="match status" value="1"/>
</dbReference>
<evidence type="ECO:0000313" key="4">
    <source>
        <dbReference type="EMBL" id="ORA20846.1"/>
    </source>
</evidence>
<evidence type="ECO:0000256" key="1">
    <source>
        <dbReference type="ARBA" id="ARBA00022741"/>
    </source>
</evidence>